<dbReference type="FunFam" id="3.40.50.300:FF:000011">
    <property type="entry name" value="Putative ABC transporter ATP-binding component"/>
    <property type="match status" value="1"/>
</dbReference>
<dbReference type="Gene3D" id="3.40.50.300">
    <property type="entry name" value="P-loop containing nucleotide triphosphate hydrolases"/>
    <property type="match status" value="2"/>
</dbReference>
<dbReference type="Pfam" id="PF00005">
    <property type="entry name" value="ABC_tran"/>
    <property type="match status" value="2"/>
</dbReference>
<evidence type="ECO:0000256" key="1">
    <source>
        <dbReference type="ARBA" id="ARBA00022737"/>
    </source>
</evidence>
<evidence type="ECO:0000313" key="7">
    <source>
        <dbReference type="Proteomes" id="UP001516023"/>
    </source>
</evidence>
<proteinExistence type="predicted"/>
<evidence type="ECO:0000256" key="3">
    <source>
        <dbReference type="ARBA" id="ARBA00022840"/>
    </source>
</evidence>
<dbReference type="SUPFAM" id="SSF52540">
    <property type="entry name" value="P-loop containing nucleoside triphosphate hydrolases"/>
    <property type="match status" value="2"/>
</dbReference>
<comment type="caution">
    <text evidence="6">The sequence shown here is derived from an EMBL/GenBank/DDBJ whole genome shotgun (WGS) entry which is preliminary data.</text>
</comment>
<evidence type="ECO:0000256" key="4">
    <source>
        <dbReference type="SAM" id="MobiDB-lite"/>
    </source>
</evidence>
<dbReference type="AlphaFoldDB" id="A0ABD3PFJ7"/>
<feature type="region of interest" description="Disordered" evidence="4">
    <location>
        <begin position="458"/>
        <end position="482"/>
    </location>
</feature>
<feature type="compositionally biased region" description="Basic and acidic residues" evidence="4">
    <location>
        <begin position="470"/>
        <end position="482"/>
    </location>
</feature>
<evidence type="ECO:0000256" key="2">
    <source>
        <dbReference type="ARBA" id="ARBA00022741"/>
    </source>
</evidence>
<dbReference type="PROSITE" id="PS50893">
    <property type="entry name" value="ABC_TRANSPORTER_2"/>
    <property type="match status" value="2"/>
</dbReference>
<dbReference type="GO" id="GO:0005524">
    <property type="term" value="F:ATP binding"/>
    <property type="evidence" value="ECO:0007669"/>
    <property type="project" value="UniProtKB-KW"/>
</dbReference>
<feature type="region of interest" description="Disordered" evidence="4">
    <location>
        <begin position="68"/>
        <end position="155"/>
    </location>
</feature>
<keyword evidence="2" id="KW-0547">Nucleotide-binding</keyword>
<dbReference type="InterPro" id="IPR027417">
    <property type="entry name" value="P-loop_NTPase"/>
</dbReference>
<dbReference type="SMART" id="SM00382">
    <property type="entry name" value="AAA"/>
    <property type="match status" value="2"/>
</dbReference>
<keyword evidence="3" id="KW-0067">ATP-binding</keyword>
<gene>
    <name evidence="6" type="ORF">HJC23_010664</name>
</gene>
<dbReference type="InterPro" id="IPR003439">
    <property type="entry name" value="ABC_transporter-like_ATP-bd"/>
</dbReference>
<evidence type="ECO:0000313" key="6">
    <source>
        <dbReference type="EMBL" id="KAL3786498.1"/>
    </source>
</evidence>
<dbReference type="PROSITE" id="PS00211">
    <property type="entry name" value="ABC_TRANSPORTER_1"/>
    <property type="match status" value="2"/>
</dbReference>
<name>A0ABD3PFJ7_9STRA</name>
<evidence type="ECO:0000259" key="5">
    <source>
        <dbReference type="PROSITE" id="PS50893"/>
    </source>
</evidence>
<dbReference type="PANTHER" id="PTHR19211:SF14">
    <property type="entry name" value="ATP-BINDING CASSETTE SUB-FAMILY F MEMBER 1"/>
    <property type="match status" value="1"/>
</dbReference>
<dbReference type="InterPro" id="IPR050611">
    <property type="entry name" value="ABCF"/>
</dbReference>
<accession>A0ABD3PFJ7</accession>
<reference evidence="6 7" key="1">
    <citation type="journal article" date="2020" name="G3 (Bethesda)">
        <title>Improved Reference Genome for Cyclotella cryptica CCMP332, a Model for Cell Wall Morphogenesis, Salinity Adaptation, and Lipid Production in Diatoms (Bacillariophyta).</title>
        <authorList>
            <person name="Roberts W.R."/>
            <person name="Downey K.M."/>
            <person name="Ruck E.C."/>
            <person name="Traller J.C."/>
            <person name="Alverson A.J."/>
        </authorList>
    </citation>
    <scope>NUCLEOTIDE SEQUENCE [LARGE SCALE GENOMIC DNA]</scope>
    <source>
        <strain evidence="6 7">CCMP332</strain>
    </source>
</reference>
<dbReference type="PANTHER" id="PTHR19211">
    <property type="entry name" value="ATP-BINDING TRANSPORT PROTEIN-RELATED"/>
    <property type="match status" value="1"/>
</dbReference>
<sequence>MNSILDILDGNIPALDSEVKDYIGSLIEAALEDGDCDSLSETMKEFLSEETSQQIIDELRTLTVANDPVSSASVPSPGLLSHQSPPSSPQLLPTTLDEIGDEFNSSPLSTKPPDGTATKSKLKQRKESRLAKKKGKSSNRAQTLTPTENNHGLVDDDHASAWTECKASNKLWGGKGKGGRGIRITGDNFEAIHLPTVSICYEGNELLVDSKMDIIKGHRYALLGRNGVGKSTLLKQIESGGIPGLPRGLVVRMVKQQVEGKDDETTLQALVNADQFRTELLEEQEKLEKEMDDGVNMEHNAQRLSELAVELDAIDSDNAEQRALDILKGLSFSDDMIHSTTAKLSGGWRMRLALAQALFVPYSDLLLLDEVTNHLDLNGMSWLERHLTDESRQDSLTLICVSHDRSFLDAVCTDVIVMEHKRLTYHSGNYSDYRQKMTEKAARESQILDAAERQRSKAEAFVQKQQQSKKSSDPNKQRQAKMIKEKKMERIGNYREDGKRYKLNSLKKLSEDYVRLAQKVQIEVDDPVVKIRLPDPVWPPSIADGSPLISLEDLGFAYVNGDRGDSKVLLRKVTANVTRKTKVAIVGRNGCGKTTLMKLLLGEIAPTQGKIWVHPNIRVKSISQYSVEELEQYSQLTVVQYAEDQFASGSASSEVISKASGNVRQYLGAFGLGGSHAHRLIEKLSGGERMRLCFATALADSPHILLLDESTNHVDLETLDSLAEALRVFKGAILMVSHNQAFLGNFCNELWAIDDKTGTVSISKNDTESFDELFSQYRSRVLTSGGRGALSRQRERQVKAGMAKQAAKQMATAKTNTALL</sequence>
<dbReference type="InterPro" id="IPR003593">
    <property type="entry name" value="AAA+_ATPase"/>
</dbReference>
<protein>
    <recommendedName>
        <fullName evidence="5">ABC transporter domain-containing protein</fullName>
    </recommendedName>
</protein>
<feature type="compositionally biased region" description="Low complexity" evidence="4">
    <location>
        <begin position="75"/>
        <end position="96"/>
    </location>
</feature>
<keyword evidence="1" id="KW-0677">Repeat</keyword>
<organism evidence="6 7">
    <name type="scientific">Cyclotella cryptica</name>
    <dbReference type="NCBI Taxonomy" id="29204"/>
    <lineage>
        <taxon>Eukaryota</taxon>
        <taxon>Sar</taxon>
        <taxon>Stramenopiles</taxon>
        <taxon>Ochrophyta</taxon>
        <taxon>Bacillariophyta</taxon>
        <taxon>Coscinodiscophyceae</taxon>
        <taxon>Thalassiosirophycidae</taxon>
        <taxon>Stephanodiscales</taxon>
        <taxon>Stephanodiscaceae</taxon>
        <taxon>Cyclotella</taxon>
    </lineage>
</organism>
<keyword evidence="7" id="KW-1185">Reference proteome</keyword>
<dbReference type="InterPro" id="IPR017871">
    <property type="entry name" value="ABC_transporter-like_CS"/>
</dbReference>
<feature type="domain" description="ABC transporter" evidence="5">
    <location>
        <begin position="549"/>
        <end position="782"/>
    </location>
</feature>
<feature type="compositionally biased region" description="Polar residues" evidence="4">
    <location>
        <begin position="138"/>
        <end position="150"/>
    </location>
</feature>
<dbReference type="CDD" id="cd03221">
    <property type="entry name" value="ABCF_EF-3"/>
    <property type="match status" value="2"/>
</dbReference>
<dbReference type="EMBL" id="JABMIG020000193">
    <property type="protein sequence ID" value="KAL3786498.1"/>
    <property type="molecule type" value="Genomic_DNA"/>
</dbReference>
<feature type="domain" description="ABC transporter" evidence="5">
    <location>
        <begin position="192"/>
        <end position="445"/>
    </location>
</feature>
<dbReference type="Proteomes" id="UP001516023">
    <property type="component" value="Unassembled WGS sequence"/>
</dbReference>